<sequence length="26" mass="2967">MEGKTMYKLLVKVLNKDKLSGWADTP</sequence>
<proteinExistence type="predicted"/>
<dbReference type="EMBL" id="GBXM01087636">
    <property type="protein sequence ID" value="JAH20941.1"/>
    <property type="molecule type" value="Transcribed_RNA"/>
</dbReference>
<protein>
    <submittedName>
        <fullName evidence="1">Uncharacterized protein</fullName>
    </submittedName>
</protein>
<evidence type="ECO:0000313" key="1">
    <source>
        <dbReference type="EMBL" id="JAH20941.1"/>
    </source>
</evidence>
<reference evidence="1" key="2">
    <citation type="journal article" date="2015" name="Fish Shellfish Immunol.">
        <title>Early steps in the European eel (Anguilla anguilla)-Vibrio vulnificus interaction in the gills: Role of the RtxA13 toxin.</title>
        <authorList>
            <person name="Callol A."/>
            <person name="Pajuelo D."/>
            <person name="Ebbesson L."/>
            <person name="Teles M."/>
            <person name="MacKenzie S."/>
            <person name="Amaro C."/>
        </authorList>
    </citation>
    <scope>NUCLEOTIDE SEQUENCE</scope>
</reference>
<accession>A0A0E9QVF3</accession>
<organism evidence="1">
    <name type="scientific">Anguilla anguilla</name>
    <name type="common">European freshwater eel</name>
    <name type="synonym">Muraena anguilla</name>
    <dbReference type="NCBI Taxonomy" id="7936"/>
    <lineage>
        <taxon>Eukaryota</taxon>
        <taxon>Metazoa</taxon>
        <taxon>Chordata</taxon>
        <taxon>Craniata</taxon>
        <taxon>Vertebrata</taxon>
        <taxon>Euteleostomi</taxon>
        <taxon>Actinopterygii</taxon>
        <taxon>Neopterygii</taxon>
        <taxon>Teleostei</taxon>
        <taxon>Anguilliformes</taxon>
        <taxon>Anguillidae</taxon>
        <taxon>Anguilla</taxon>
    </lineage>
</organism>
<name>A0A0E9QVF3_ANGAN</name>
<dbReference type="AlphaFoldDB" id="A0A0E9QVF3"/>
<reference evidence="1" key="1">
    <citation type="submission" date="2014-11" db="EMBL/GenBank/DDBJ databases">
        <authorList>
            <person name="Amaro Gonzalez C."/>
        </authorList>
    </citation>
    <scope>NUCLEOTIDE SEQUENCE</scope>
</reference>